<sequence length="239" mass="26684">MQNYRFTPAQQQQALRWLVFFHILVIAASNYLVQFPFSITLPNGFEVHSTWGALSFPFIFLATDLTVRIFGQSLARRIIFFVMFPALLVSYAFSVLFQEGAWTGWSALAVFVMPVFRIALASFAAYAVGQILDIVVFNRLRQLKSWWIAPTASTFAGNAVDTVLFFSIAFAGSSDAFMAANWPHIAFVDYLFKLVIGTLFFLPAYGLILNILTRKLTTLHQPVATEAVSAQPETAGQSN</sequence>
<feature type="transmembrane region" description="Helical" evidence="1">
    <location>
        <begin position="103"/>
        <end position="126"/>
    </location>
</feature>
<reference evidence="3" key="1">
    <citation type="submission" date="2016-05" db="EMBL/GenBank/DDBJ databases">
        <title>Draft genome of Corynebacterium afermentans subsp. afermentans LCDC 88199T.</title>
        <authorList>
            <person name="Bernier A.-M."/>
            <person name="Bernard K."/>
        </authorList>
    </citation>
    <scope>NUCLEOTIDE SEQUENCE [LARGE SCALE GENOMIC DNA]</scope>
    <source>
        <strain evidence="3">NML01-0328</strain>
    </source>
</reference>
<keyword evidence="1" id="KW-0997">Cell inner membrane</keyword>
<dbReference type="HAMAP" id="MF_02088">
    <property type="entry name" value="Q_prec_transport"/>
    <property type="match status" value="1"/>
</dbReference>
<dbReference type="InterPro" id="IPR003744">
    <property type="entry name" value="YhhQ"/>
</dbReference>
<comment type="caution">
    <text evidence="2">The sequence shown here is derived from an EMBL/GenBank/DDBJ whole genome shotgun (WGS) entry which is preliminary data.</text>
</comment>
<evidence type="ECO:0000313" key="3">
    <source>
        <dbReference type="Proteomes" id="UP000078003"/>
    </source>
</evidence>
<keyword evidence="1" id="KW-1003">Cell membrane</keyword>
<keyword evidence="1" id="KW-0472">Membrane</keyword>
<evidence type="ECO:0000313" key="2">
    <source>
        <dbReference type="EMBL" id="OAM15947.1"/>
    </source>
</evidence>
<keyword evidence="1" id="KW-1133">Transmembrane helix</keyword>
<dbReference type="PANTHER" id="PTHR34300:SF1">
    <property type="entry name" value="QUEUOSINE PRECURSOR TRANSPORTER"/>
    <property type="match status" value="1"/>
</dbReference>
<proteinExistence type="inferred from homology"/>
<gene>
    <name evidence="2" type="ORF">A7P85_07880</name>
</gene>
<feature type="transmembrane region" description="Helical" evidence="1">
    <location>
        <begin position="190"/>
        <end position="212"/>
    </location>
</feature>
<feature type="transmembrane region" description="Helical" evidence="1">
    <location>
        <begin position="78"/>
        <end position="97"/>
    </location>
</feature>
<dbReference type="Proteomes" id="UP000078003">
    <property type="component" value="Unassembled WGS sequence"/>
</dbReference>
<comment type="subcellular location">
    <subcellularLocation>
        <location evidence="1">Cell inner membrane</location>
        <topology evidence="1">Multi-pass membrane protein</topology>
    </subcellularLocation>
</comment>
<dbReference type="GO" id="GO:0005886">
    <property type="term" value="C:plasma membrane"/>
    <property type="evidence" value="ECO:0007669"/>
    <property type="project" value="UniProtKB-SubCell"/>
</dbReference>
<comment type="similarity">
    <text evidence="1">Belongs to the vitamin uptake transporter (VUT/ECF) (TC 2.A.88) family. Q precursor transporter subfamily.</text>
</comment>
<feature type="transmembrane region" description="Helical" evidence="1">
    <location>
        <begin position="53"/>
        <end position="71"/>
    </location>
</feature>
<dbReference type="Pfam" id="PF02592">
    <property type="entry name" value="Vut_1"/>
    <property type="match status" value="1"/>
</dbReference>
<feature type="transmembrane region" description="Helical" evidence="1">
    <location>
        <begin position="14"/>
        <end position="33"/>
    </location>
</feature>
<dbReference type="NCBIfam" id="TIGR00697">
    <property type="entry name" value="queuosine precursor transporter"/>
    <property type="match status" value="1"/>
</dbReference>
<keyword evidence="1" id="KW-0812">Transmembrane</keyword>
<comment type="function">
    <text evidence="1">Involved in the import of queuosine (Q) precursors, required for Q precursor salvage.</text>
</comment>
<dbReference type="NCBIfam" id="NF008406">
    <property type="entry name" value="PRK11212.1"/>
    <property type="match status" value="1"/>
</dbReference>
<dbReference type="GO" id="GO:0022857">
    <property type="term" value="F:transmembrane transporter activity"/>
    <property type="evidence" value="ECO:0007669"/>
    <property type="project" value="UniProtKB-UniRule"/>
</dbReference>
<keyword evidence="1" id="KW-0813">Transport</keyword>
<accession>A0A1A9RDS0</accession>
<dbReference type="EMBL" id="LXSF01000009">
    <property type="protein sequence ID" value="OAM15947.1"/>
    <property type="molecule type" value="Genomic_DNA"/>
</dbReference>
<dbReference type="RefSeq" id="WP_064083867.1">
    <property type="nucleotide sequence ID" value="NZ_LXSF01000009.1"/>
</dbReference>
<name>A0A1A9RDS0_EIKCO</name>
<dbReference type="AlphaFoldDB" id="A0A1A9RDS0"/>
<evidence type="ECO:0000256" key="1">
    <source>
        <dbReference type="HAMAP-Rule" id="MF_02088"/>
    </source>
</evidence>
<feature type="transmembrane region" description="Helical" evidence="1">
    <location>
        <begin position="147"/>
        <end position="170"/>
    </location>
</feature>
<dbReference type="PANTHER" id="PTHR34300">
    <property type="entry name" value="QUEUOSINE PRECURSOR TRANSPORTER-RELATED"/>
    <property type="match status" value="1"/>
</dbReference>
<protein>
    <recommendedName>
        <fullName evidence="1">Probable queuosine precursor transporter</fullName>
        <shortName evidence="1">Q precursor transporter</shortName>
    </recommendedName>
</protein>
<organism evidence="2 3">
    <name type="scientific">Eikenella corrodens</name>
    <dbReference type="NCBI Taxonomy" id="539"/>
    <lineage>
        <taxon>Bacteria</taxon>
        <taxon>Pseudomonadati</taxon>
        <taxon>Pseudomonadota</taxon>
        <taxon>Betaproteobacteria</taxon>
        <taxon>Neisseriales</taxon>
        <taxon>Neisseriaceae</taxon>
        <taxon>Eikenella</taxon>
    </lineage>
</organism>